<feature type="domain" description="C3H1-type" evidence="11">
    <location>
        <begin position="1044"/>
        <end position="1071"/>
    </location>
</feature>
<evidence type="ECO:0000259" key="10">
    <source>
        <dbReference type="PROSITE" id="PS50076"/>
    </source>
</evidence>
<evidence type="ECO:0000256" key="1">
    <source>
        <dbReference type="ARBA" id="ARBA00022723"/>
    </source>
</evidence>
<dbReference type="SMART" id="SM00271">
    <property type="entry name" value="DnaJ"/>
    <property type="match status" value="1"/>
</dbReference>
<dbReference type="InterPro" id="IPR011545">
    <property type="entry name" value="DEAD/DEAH_box_helicase_dom"/>
</dbReference>
<evidence type="ECO:0000256" key="7">
    <source>
        <dbReference type="ARBA" id="ARBA00022840"/>
    </source>
</evidence>
<evidence type="ECO:0000259" key="13">
    <source>
        <dbReference type="PROSITE" id="PS51194"/>
    </source>
</evidence>
<evidence type="ECO:0000256" key="5">
    <source>
        <dbReference type="ARBA" id="ARBA00022806"/>
    </source>
</evidence>
<evidence type="ECO:0000259" key="12">
    <source>
        <dbReference type="PROSITE" id="PS51192"/>
    </source>
</evidence>
<evidence type="ECO:0008006" key="16">
    <source>
        <dbReference type="Google" id="ProtNLM"/>
    </source>
</evidence>
<keyword evidence="6 8" id="KW-0862">Zinc</keyword>
<evidence type="ECO:0000256" key="2">
    <source>
        <dbReference type="ARBA" id="ARBA00022741"/>
    </source>
</evidence>
<dbReference type="CDD" id="cd17917">
    <property type="entry name" value="DEXHc_RHA-like"/>
    <property type="match status" value="1"/>
</dbReference>
<dbReference type="Gene3D" id="4.10.1000.10">
    <property type="entry name" value="Zinc finger, CCCH-type"/>
    <property type="match status" value="1"/>
</dbReference>
<feature type="compositionally biased region" description="Low complexity" evidence="9">
    <location>
        <begin position="316"/>
        <end position="332"/>
    </location>
</feature>
<evidence type="ECO:0000256" key="3">
    <source>
        <dbReference type="ARBA" id="ARBA00022771"/>
    </source>
</evidence>
<dbReference type="GO" id="GO:0016787">
    <property type="term" value="F:hydrolase activity"/>
    <property type="evidence" value="ECO:0007669"/>
    <property type="project" value="UniProtKB-KW"/>
</dbReference>
<dbReference type="Gene3D" id="1.10.287.110">
    <property type="entry name" value="DnaJ domain"/>
    <property type="match status" value="1"/>
</dbReference>
<dbReference type="Gene3D" id="3.40.50.300">
    <property type="entry name" value="P-loop containing nucleotide triphosphate hydrolases"/>
    <property type="match status" value="2"/>
</dbReference>
<dbReference type="EMBL" id="JADFTS010000002">
    <property type="protein sequence ID" value="KAF9622112.1"/>
    <property type="molecule type" value="Genomic_DNA"/>
</dbReference>
<dbReference type="CDD" id="cd06257">
    <property type="entry name" value="DnaJ"/>
    <property type="match status" value="1"/>
</dbReference>
<dbReference type="PANTHER" id="PTHR18934">
    <property type="entry name" value="ATP-DEPENDENT RNA HELICASE"/>
    <property type="match status" value="1"/>
</dbReference>
<accession>A0A835ITQ3</accession>
<dbReference type="Pfam" id="PF00271">
    <property type="entry name" value="Helicase_C"/>
    <property type="match status" value="1"/>
</dbReference>
<evidence type="ECO:0000259" key="11">
    <source>
        <dbReference type="PROSITE" id="PS50103"/>
    </source>
</evidence>
<dbReference type="InterPro" id="IPR020901">
    <property type="entry name" value="Prtase_inh_Kunz-CS"/>
</dbReference>
<feature type="region of interest" description="Disordered" evidence="9">
    <location>
        <begin position="305"/>
        <end position="332"/>
    </location>
</feature>
<dbReference type="InterPro" id="IPR027417">
    <property type="entry name" value="P-loop_NTPase"/>
</dbReference>
<feature type="compositionally biased region" description="Polar residues" evidence="9">
    <location>
        <begin position="65"/>
        <end position="82"/>
    </location>
</feature>
<dbReference type="PROSITE" id="PS50103">
    <property type="entry name" value="ZF_C3H1"/>
    <property type="match status" value="2"/>
</dbReference>
<dbReference type="Pfam" id="PF00270">
    <property type="entry name" value="DEAD"/>
    <property type="match status" value="1"/>
</dbReference>
<evidence type="ECO:0000256" key="4">
    <source>
        <dbReference type="ARBA" id="ARBA00022801"/>
    </source>
</evidence>
<dbReference type="GO" id="GO:0004386">
    <property type="term" value="F:helicase activity"/>
    <property type="evidence" value="ECO:0007669"/>
    <property type="project" value="UniProtKB-KW"/>
</dbReference>
<organism evidence="14 15">
    <name type="scientific">Coptis chinensis</name>
    <dbReference type="NCBI Taxonomy" id="261450"/>
    <lineage>
        <taxon>Eukaryota</taxon>
        <taxon>Viridiplantae</taxon>
        <taxon>Streptophyta</taxon>
        <taxon>Embryophyta</taxon>
        <taxon>Tracheophyta</taxon>
        <taxon>Spermatophyta</taxon>
        <taxon>Magnoliopsida</taxon>
        <taxon>Ranunculales</taxon>
        <taxon>Ranunculaceae</taxon>
        <taxon>Coptidoideae</taxon>
        <taxon>Coptis</taxon>
    </lineage>
</organism>
<dbReference type="PROSITE" id="PS51194">
    <property type="entry name" value="HELICASE_CTER"/>
    <property type="match status" value="1"/>
</dbReference>
<dbReference type="GO" id="GO:0005524">
    <property type="term" value="F:ATP binding"/>
    <property type="evidence" value="ECO:0007669"/>
    <property type="project" value="UniProtKB-KW"/>
</dbReference>
<feature type="zinc finger region" description="C3H1-type" evidence="8">
    <location>
        <begin position="1044"/>
        <end position="1071"/>
    </location>
</feature>
<keyword evidence="15" id="KW-1185">Reference proteome</keyword>
<dbReference type="PRINTS" id="PR00625">
    <property type="entry name" value="JDOMAIN"/>
</dbReference>
<dbReference type="CDD" id="cd18791">
    <property type="entry name" value="SF2_C_RHA"/>
    <property type="match status" value="1"/>
</dbReference>
<feature type="domain" description="Helicase C-terminal" evidence="13">
    <location>
        <begin position="562"/>
        <end position="742"/>
    </location>
</feature>
<dbReference type="PROSITE" id="PS50076">
    <property type="entry name" value="DNAJ_2"/>
    <property type="match status" value="1"/>
</dbReference>
<name>A0A835ITQ3_9MAGN</name>
<dbReference type="SUPFAM" id="SSF52540">
    <property type="entry name" value="P-loop containing nucleoside triphosphate hydrolases"/>
    <property type="match status" value="1"/>
</dbReference>
<proteinExistence type="predicted"/>
<dbReference type="Pfam" id="PF00226">
    <property type="entry name" value="DnaJ"/>
    <property type="match status" value="1"/>
</dbReference>
<sequence>MDSNKDEALRCVGIVKSAIASGEKQKALKFIKIAQRLNSSISVDDLITACENLDSDKTDAEVKQSARSSKQPERASSSESVNVERSYSEENVKLIREVKRVNDYYAILGVEKSCSVEEIRRAYKKLSLKVHPDKNKAPGSEEAFKKVCKAFKCLSEEESRRQYDQTGLVEDFEYNQQHNVRRARRRRTATNDFFHDDFDPDEIFRSFFGQSEVFRNSHVYRTRGTSSQQREDPSWRHPSAKVCDTCEVSAVALDVSLITKRLTMVVLYVSLVGGTHPCLEIIKPIWRLGGLNGNSGFKLSYQKISKSRERERNRQPSAMASSSSSSSPDFSSLPVMAMRSKIVEKILENRVTLIIGETGCGKSSQVPQFLLQQGMEPILCTQPRRFAVVAVARMVAKSRGCEVGGEVGYHIGHSKVLSEGSRIIFKTAGVLLDEMRDKGMDALKYKAIILDEVHERSVESDLVLACVKQFLLKSKDLRVVLMSATADITRYRDYFKDLGRDERVEVLAIPTSTQQTIFQRRVLYLEQVNELLGVDSESVSGRYSSGIGPSIEAEIKPEEHKLIHHLVLHIHENEPDLEKSILVFLPTYYSLEQQWSLLKPFSSFFKVHILHRSIDTDQALMAMKIWKSHRKVILATNIAESSVTIPGVAFVIDSCRSLQVYSDSIRKKESAELAWVSKSQAEQRKGRTGRTCDGHIYRLVSRSFFNKLNDHDPPSILRLSLRQQKAMDPPDPEVVEDALSLLVHIQALEKPSSHRGRYEPTFYGRLLASISLSFDASFLIVKFGDVGLLREGIVIGILMDQQPLPIFHPFGQEFLFKTYIESYFEGNNDSTVLSGRKEMIFMGNLCAYQFWQRVYKDKHRLERLKQLIKSDEPKVTHMILPKLEEEWCSFHNLLQSSLHHVSQIYEDILNSIHRYRPRFLVRAKGLPSYYDPYEFEHTCLLQSLPKGAISVNPADDEHLDESLETRTCVALPFVGSNDFQAVTVAEKFATIIKEIRIQYTEDTTKKNLDILESPNTSEVPLCTFFIKGLCNKGSQCYYSHSLEAKRPVCKFFFSYQGCRNGENCFFSHGLCQPVPSFSSSNLCLPEDELPDTSSFLQLMPTSSDGCILVLDDTDMHFSSNLCHFCDPTKIITTTSVPQTSIFDNYMSSVKIMWGLSHPYQTILLGAGKNCIPWRQVQCVFWFAKFTVNSEGLEGQRSLVQKFFDYLVIRVFGESLYEVRVILTMNNIRFSLLQVEKLARESFFFLTESFAFDESSFGEFADTMTLKKPMTPSRPISYVFDVHPPSDIQFGDYASVLHNCLQKTREV</sequence>
<keyword evidence="1 8" id="KW-0479">Metal-binding</keyword>
<dbReference type="OrthoDB" id="66977at2759"/>
<dbReference type="SMART" id="SM00490">
    <property type="entry name" value="HELICc"/>
    <property type="match status" value="1"/>
</dbReference>
<dbReference type="InterPro" id="IPR001650">
    <property type="entry name" value="Helicase_C-like"/>
</dbReference>
<keyword evidence="4" id="KW-0378">Hydrolase</keyword>
<dbReference type="SMART" id="SM00356">
    <property type="entry name" value="ZnF_C3H1"/>
    <property type="match status" value="2"/>
</dbReference>
<feature type="domain" description="C3H1-type" evidence="11">
    <location>
        <begin position="1016"/>
        <end position="1043"/>
    </location>
</feature>
<dbReference type="PROSITE" id="PS00280">
    <property type="entry name" value="BPTI_KUNITZ_1"/>
    <property type="match status" value="1"/>
</dbReference>
<feature type="zinc finger region" description="C3H1-type" evidence="8">
    <location>
        <begin position="1016"/>
        <end position="1043"/>
    </location>
</feature>
<dbReference type="InterPro" id="IPR014001">
    <property type="entry name" value="Helicase_ATP-bd"/>
</dbReference>
<reference evidence="14 15" key="1">
    <citation type="submission" date="2020-10" db="EMBL/GenBank/DDBJ databases">
        <title>The Coptis chinensis genome and diversification of protoberbering-type alkaloids.</title>
        <authorList>
            <person name="Wang B."/>
            <person name="Shu S."/>
            <person name="Song C."/>
            <person name="Liu Y."/>
        </authorList>
    </citation>
    <scope>NUCLEOTIDE SEQUENCE [LARGE SCALE GENOMIC DNA]</scope>
    <source>
        <strain evidence="14">HL-2020</strain>
        <tissue evidence="14">Leaf</tissue>
    </source>
</reference>
<comment type="caution">
    <text evidence="14">The sequence shown here is derived from an EMBL/GenBank/DDBJ whole genome shotgun (WGS) entry which is preliminary data.</text>
</comment>
<gene>
    <name evidence="14" type="ORF">IFM89_029396</name>
</gene>
<evidence type="ECO:0000313" key="14">
    <source>
        <dbReference type="EMBL" id="KAF9622112.1"/>
    </source>
</evidence>
<dbReference type="InterPro" id="IPR036855">
    <property type="entry name" value="Znf_CCCH_sf"/>
</dbReference>
<dbReference type="PANTHER" id="PTHR18934:SF221">
    <property type="entry name" value="ATP-DEPENDENT RNA HELICASE DHX34-RELATED"/>
    <property type="match status" value="1"/>
</dbReference>
<protein>
    <recommendedName>
        <fullName evidence="16">DExH-box ATP-dependent RNA helicase DExH8</fullName>
    </recommendedName>
</protein>
<dbReference type="Proteomes" id="UP000631114">
    <property type="component" value="Unassembled WGS sequence"/>
</dbReference>
<keyword evidence="7" id="KW-0067">ATP-binding</keyword>
<feature type="domain" description="Helicase ATP-binding" evidence="12">
    <location>
        <begin position="343"/>
        <end position="504"/>
    </location>
</feature>
<dbReference type="GO" id="GO:0003723">
    <property type="term" value="F:RNA binding"/>
    <property type="evidence" value="ECO:0007669"/>
    <property type="project" value="TreeGrafter"/>
</dbReference>
<feature type="region of interest" description="Disordered" evidence="9">
    <location>
        <begin position="58"/>
        <end position="82"/>
    </location>
</feature>
<evidence type="ECO:0000256" key="6">
    <source>
        <dbReference type="ARBA" id="ARBA00022833"/>
    </source>
</evidence>
<keyword evidence="2" id="KW-0547">Nucleotide-binding</keyword>
<feature type="domain" description="J" evidence="10">
    <location>
        <begin position="103"/>
        <end position="167"/>
    </location>
</feature>
<dbReference type="PROSITE" id="PS51192">
    <property type="entry name" value="HELICASE_ATP_BIND_1"/>
    <property type="match status" value="1"/>
</dbReference>
<dbReference type="SUPFAM" id="SSF90229">
    <property type="entry name" value="CCCH zinc finger"/>
    <property type="match status" value="2"/>
</dbReference>
<dbReference type="GO" id="GO:0008270">
    <property type="term" value="F:zinc ion binding"/>
    <property type="evidence" value="ECO:0007669"/>
    <property type="project" value="UniProtKB-KW"/>
</dbReference>
<evidence type="ECO:0000256" key="8">
    <source>
        <dbReference type="PROSITE-ProRule" id="PRU00723"/>
    </source>
</evidence>
<dbReference type="InterPro" id="IPR001623">
    <property type="entry name" value="DnaJ_domain"/>
</dbReference>
<evidence type="ECO:0000313" key="15">
    <source>
        <dbReference type="Proteomes" id="UP000631114"/>
    </source>
</evidence>
<evidence type="ECO:0000256" key="9">
    <source>
        <dbReference type="SAM" id="MobiDB-lite"/>
    </source>
</evidence>
<keyword evidence="5" id="KW-0347">Helicase</keyword>
<dbReference type="InterPro" id="IPR036869">
    <property type="entry name" value="J_dom_sf"/>
</dbReference>
<dbReference type="SMART" id="SM00487">
    <property type="entry name" value="DEXDc"/>
    <property type="match status" value="1"/>
</dbReference>
<keyword evidence="3 8" id="KW-0863">Zinc-finger</keyword>
<dbReference type="SUPFAM" id="SSF46565">
    <property type="entry name" value="Chaperone J-domain"/>
    <property type="match status" value="1"/>
</dbReference>
<dbReference type="InterPro" id="IPR000571">
    <property type="entry name" value="Znf_CCCH"/>
</dbReference>